<evidence type="ECO:0000313" key="16">
    <source>
        <dbReference type="Proteomes" id="UP000790347"/>
    </source>
</evidence>
<evidence type="ECO:0000256" key="4">
    <source>
        <dbReference type="ARBA" id="ARBA00022857"/>
    </source>
</evidence>
<dbReference type="EMBL" id="ASGP02000006">
    <property type="protein sequence ID" value="KAH9501416.1"/>
    <property type="molecule type" value="Genomic_DNA"/>
</dbReference>
<dbReference type="Gene3D" id="3.40.50.720">
    <property type="entry name" value="NAD(P)-binding Rossmann-like Domain"/>
    <property type="match status" value="1"/>
</dbReference>
<dbReference type="InterPro" id="IPR036291">
    <property type="entry name" value="NAD(P)-bd_dom_sf"/>
</dbReference>
<keyword evidence="4" id="KW-0521">NADP</keyword>
<comment type="function">
    <text evidence="9">Catalyzes the reduction of all-trans-retinal to all-trans-retinol in the presence of NADPH.</text>
</comment>
<evidence type="ECO:0000256" key="7">
    <source>
        <dbReference type="ARBA" id="ARBA00023098"/>
    </source>
</evidence>
<keyword evidence="7" id="KW-0443">Lipid metabolism</keyword>
<evidence type="ECO:0000256" key="9">
    <source>
        <dbReference type="ARBA" id="ARBA00059620"/>
    </source>
</evidence>
<evidence type="ECO:0000256" key="13">
    <source>
        <dbReference type="SAM" id="Phobius"/>
    </source>
</evidence>
<dbReference type="AlphaFoldDB" id="A0A922HTQ8"/>
<dbReference type="Pfam" id="PF00106">
    <property type="entry name" value="adh_short"/>
    <property type="match status" value="1"/>
</dbReference>
<dbReference type="OrthoDB" id="10253736at2759"/>
<dbReference type="GO" id="GO:0052650">
    <property type="term" value="F:all-trans-retinol dehydrogenase (NADP+) activity"/>
    <property type="evidence" value="ECO:0007669"/>
    <property type="project" value="UniProtKB-ARBA"/>
</dbReference>
<dbReference type="PRINTS" id="PR00081">
    <property type="entry name" value="GDHRDH"/>
</dbReference>
<dbReference type="Proteomes" id="UP000790347">
    <property type="component" value="Unassembled WGS sequence"/>
</dbReference>
<dbReference type="PRINTS" id="PR00080">
    <property type="entry name" value="SDRFAMILY"/>
</dbReference>
<organism evidence="15 16">
    <name type="scientific">Dermatophagoides farinae</name>
    <name type="common">American house dust mite</name>
    <dbReference type="NCBI Taxonomy" id="6954"/>
    <lineage>
        <taxon>Eukaryota</taxon>
        <taxon>Metazoa</taxon>
        <taxon>Ecdysozoa</taxon>
        <taxon>Arthropoda</taxon>
        <taxon>Chelicerata</taxon>
        <taxon>Arachnida</taxon>
        <taxon>Acari</taxon>
        <taxon>Acariformes</taxon>
        <taxon>Sarcoptiformes</taxon>
        <taxon>Astigmata</taxon>
        <taxon>Psoroptidia</taxon>
        <taxon>Analgoidea</taxon>
        <taxon>Pyroglyphidae</taxon>
        <taxon>Dermatophagoidinae</taxon>
        <taxon>Dermatophagoides</taxon>
    </lineage>
</organism>
<evidence type="ECO:0000256" key="3">
    <source>
        <dbReference type="ARBA" id="ARBA00022692"/>
    </source>
</evidence>
<sequence length="346" mass="38635">MVQKQISTRTTGNRFKNAILIIYYLLESFVKMFIPLSMMKKKNVENQNILITGGGSGIGQSMALRFLRLGAKVIVWDVNQEGMETTKKMAEEEKLNVKNLHLYKVDLCDSTAIYKVAELVKQQLGPLDILINNAGVVSGQNFLDIPDGKIDLTFKVNCLAHFYTIKAFLPDMIKRRSGHIVTVASVAGRIGVCGLSDYCASKFANIGMDLSLRMELAKANLDGHINTTIVQPYFITTGMFGGVDPGIFEFLKPEFVVDKIMQAILTNSVQVVVPNYFDWVLCFVPSLPHNCLSIVYDFIGGFEFMANFHGRNLPSKTMKTNGVKDEEINNNMANMINQNVVDNNHK</sequence>
<keyword evidence="16" id="KW-1185">Reference proteome</keyword>
<evidence type="ECO:0000256" key="12">
    <source>
        <dbReference type="RuleBase" id="RU000363"/>
    </source>
</evidence>
<proteinExistence type="inferred from homology"/>
<dbReference type="SUPFAM" id="SSF51735">
    <property type="entry name" value="NAD(P)-binding Rossmann-fold domains"/>
    <property type="match status" value="1"/>
</dbReference>
<evidence type="ECO:0000256" key="1">
    <source>
        <dbReference type="ARBA" id="ARBA00004141"/>
    </source>
</evidence>
<dbReference type="PANTHER" id="PTHR24322:SF748">
    <property type="entry name" value="FI23927P1-RELATED"/>
    <property type="match status" value="1"/>
</dbReference>
<evidence type="ECO:0000313" key="14">
    <source>
        <dbReference type="EMBL" id="KAH7637923.1"/>
    </source>
</evidence>
<evidence type="ECO:0000256" key="8">
    <source>
        <dbReference type="ARBA" id="ARBA00023136"/>
    </source>
</evidence>
<keyword evidence="6" id="KW-0560">Oxidoreductase</keyword>
<comment type="caution">
    <text evidence="15">The sequence shown here is derived from an EMBL/GenBank/DDBJ whole genome shotgun (WGS) entry which is preliminary data.</text>
</comment>
<dbReference type="EMBL" id="SDOV01000008">
    <property type="protein sequence ID" value="KAH7637923.1"/>
    <property type="molecule type" value="Genomic_DNA"/>
</dbReference>
<evidence type="ECO:0000256" key="11">
    <source>
        <dbReference type="ARBA" id="ARBA00082544"/>
    </source>
</evidence>
<reference evidence="15" key="1">
    <citation type="submission" date="2013-05" db="EMBL/GenBank/DDBJ databases">
        <authorList>
            <person name="Yim A.K.Y."/>
            <person name="Chan T.F."/>
            <person name="Ji K.M."/>
            <person name="Liu X.Y."/>
            <person name="Zhou J.W."/>
            <person name="Li R.Q."/>
            <person name="Yang K.Y."/>
            <person name="Li J."/>
            <person name="Li M."/>
            <person name="Law P.T.W."/>
            <person name="Wu Y.L."/>
            <person name="Cai Z.L."/>
            <person name="Qin H."/>
            <person name="Bao Y."/>
            <person name="Leung R.K.K."/>
            <person name="Ng P.K.S."/>
            <person name="Zou J."/>
            <person name="Zhong X.J."/>
            <person name="Ran P.X."/>
            <person name="Zhong N.S."/>
            <person name="Liu Z.G."/>
            <person name="Tsui S.K.W."/>
        </authorList>
    </citation>
    <scope>NUCLEOTIDE SEQUENCE</scope>
    <source>
        <strain evidence="15">Derf</strain>
        <tissue evidence="15">Whole organism</tissue>
    </source>
</reference>
<dbReference type="GO" id="GO:0005811">
    <property type="term" value="C:lipid droplet"/>
    <property type="evidence" value="ECO:0007669"/>
    <property type="project" value="TreeGrafter"/>
</dbReference>
<dbReference type="GO" id="GO:0016020">
    <property type="term" value="C:membrane"/>
    <property type="evidence" value="ECO:0007669"/>
    <property type="project" value="UniProtKB-SubCell"/>
</dbReference>
<evidence type="ECO:0000256" key="2">
    <source>
        <dbReference type="ARBA" id="ARBA00006484"/>
    </source>
</evidence>
<evidence type="ECO:0000256" key="5">
    <source>
        <dbReference type="ARBA" id="ARBA00022989"/>
    </source>
</evidence>
<keyword evidence="5 13" id="KW-1133">Transmembrane helix</keyword>
<name>A0A922HTQ8_DERFA</name>
<dbReference type="InterPro" id="IPR002347">
    <property type="entry name" value="SDR_fam"/>
</dbReference>
<dbReference type="Proteomes" id="UP000828236">
    <property type="component" value="Unassembled WGS sequence"/>
</dbReference>
<dbReference type="PANTHER" id="PTHR24322">
    <property type="entry name" value="PKSB"/>
    <property type="match status" value="1"/>
</dbReference>
<accession>A0A922HTQ8</accession>
<keyword evidence="3 13" id="KW-0812">Transmembrane</keyword>
<evidence type="ECO:0000313" key="15">
    <source>
        <dbReference type="EMBL" id="KAH9501416.1"/>
    </source>
</evidence>
<evidence type="ECO:0000256" key="10">
    <source>
        <dbReference type="ARBA" id="ARBA00068717"/>
    </source>
</evidence>
<reference evidence="15" key="4">
    <citation type="journal article" date="2022" name="Res Sq">
        <title>Comparative Genomics Reveals Insights into the Divergent Evolution of Astigmatic Mites and Household Pest Adaptations.</title>
        <authorList>
            <person name="Xiong Q."/>
            <person name="Wan A.T.-Y."/>
            <person name="Liu X.-Y."/>
            <person name="Fung C.S.-H."/>
            <person name="Xiao X."/>
            <person name="Malainual N."/>
            <person name="Hou J."/>
            <person name="Wang L."/>
            <person name="Wang M."/>
            <person name="Yang K."/>
            <person name="Cui Y."/>
            <person name="Leung E."/>
            <person name="Nong W."/>
            <person name="Shin S.-K."/>
            <person name="Au S."/>
            <person name="Jeong K.Y."/>
            <person name="Chew F.T."/>
            <person name="Hui J."/>
            <person name="Leung T.F."/>
            <person name="Tungtrongchitr A."/>
            <person name="Zhong N."/>
            <person name="Liu Z."/>
            <person name="Tsui S."/>
        </authorList>
    </citation>
    <scope>NUCLEOTIDE SEQUENCE</scope>
    <source>
        <strain evidence="15">Derf</strain>
        <tissue evidence="15">Whole organism</tissue>
    </source>
</reference>
<feature type="transmembrane region" description="Helical" evidence="13">
    <location>
        <begin position="21"/>
        <end position="39"/>
    </location>
</feature>
<keyword evidence="8 13" id="KW-0472">Membrane</keyword>
<comment type="similarity">
    <text evidence="2 12">Belongs to the short-chain dehydrogenases/reductases (SDR) family.</text>
</comment>
<evidence type="ECO:0000256" key="6">
    <source>
        <dbReference type="ARBA" id="ARBA00023002"/>
    </source>
</evidence>
<protein>
    <recommendedName>
        <fullName evidence="10">Short-chain dehydrogenase/reductase 3</fullName>
    </recommendedName>
    <alternativeName>
        <fullName evidence="11">Retinal short-chain dehydrogenase/reductase 1</fullName>
    </alternativeName>
</protein>
<reference evidence="14" key="2">
    <citation type="submission" date="2020-06" db="EMBL/GenBank/DDBJ databases">
        <authorList>
            <person name="Ji K."/>
            <person name="Li J."/>
        </authorList>
    </citation>
    <scope>NUCLEOTIDE SEQUENCE</scope>
    <source>
        <strain evidence="14">JKM2019</strain>
        <tissue evidence="14">Whole body</tissue>
    </source>
</reference>
<dbReference type="CDD" id="cd05339">
    <property type="entry name" value="17beta-HSDXI-like_SDR_c"/>
    <property type="match status" value="1"/>
</dbReference>
<comment type="subcellular location">
    <subcellularLocation>
        <location evidence="1">Membrane</location>
        <topology evidence="1">Multi-pass membrane protein</topology>
    </subcellularLocation>
</comment>
<dbReference type="FunFam" id="3.40.50.720:FF:000131">
    <property type="entry name" value="Short-chain dehydrogenase/reductase 3"/>
    <property type="match status" value="1"/>
</dbReference>
<reference evidence="14" key="3">
    <citation type="journal article" date="2021" name="World Allergy Organ. J.">
        <title>Chromosome-level assembly of Dermatophagoides farinae genome and transcriptome reveals two novel allergens Der f 37 and Der f 39.</title>
        <authorList>
            <person name="Chen J."/>
            <person name="Cai Z."/>
            <person name="Fan D."/>
            <person name="Hu J."/>
            <person name="Hou Y."/>
            <person name="He Y."/>
            <person name="Zhang Z."/>
            <person name="Zhao Z."/>
            <person name="Gao P."/>
            <person name="Hu W."/>
            <person name="Sun J."/>
            <person name="Li J."/>
            <person name="Ji K."/>
        </authorList>
    </citation>
    <scope>NUCLEOTIDE SEQUENCE</scope>
    <source>
        <strain evidence="14">JKM2019</strain>
    </source>
</reference>
<gene>
    <name evidence="15" type="ORF">DERF_012264</name>
    <name evidence="14" type="ORF">HUG17_9027</name>
</gene>